<dbReference type="KEGG" id="dtm:BJL86_0829"/>
<dbReference type="STRING" id="499555.BJL86_0829"/>
<proteinExistence type="predicted"/>
<keyword evidence="2 5" id="KW-0808">Transferase</keyword>
<dbReference type="InterPro" id="IPR001296">
    <property type="entry name" value="Glyco_trans_1"/>
</dbReference>
<reference evidence="5 6" key="1">
    <citation type="submission" date="2016-06" db="EMBL/GenBank/DDBJ databases">
        <title>Complete genome sequence of a saline-alkali tolerant type strain Dietzia timorensis ID05-A0528T.</title>
        <authorList>
            <person name="Wu X."/>
        </authorList>
    </citation>
    <scope>NUCLEOTIDE SEQUENCE [LARGE SCALE GENOMIC DNA]</scope>
    <source>
        <strain evidence="5 6">ID05-A0528</strain>
    </source>
</reference>
<gene>
    <name evidence="5" type="ORF">BJL86_0829</name>
</gene>
<dbReference type="Proteomes" id="UP000186104">
    <property type="component" value="Chromosome"/>
</dbReference>
<dbReference type="OrthoDB" id="8878585at2"/>
<dbReference type="SUPFAM" id="SSF53756">
    <property type="entry name" value="UDP-Glycosyltransferase/glycogen phosphorylase"/>
    <property type="match status" value="1"/>
</dbReference>
<dbReference type="PANTHER" id="PTHR12526">
    <property type="entry name" value="GLYCOSYLTRANSFERASE"/>
    <property type="match status" value="1"/>
</dbReference>
<dbReference type="InterPro" id="IPR028098">
    <property type="entry name" value="Glyco_trans_4-like_N"/>
</dbReference>
<keyword evidence="1" id="KW-0328">Glycosyltransferase</keyword>
<evidence type="ECO:0000259" key="4">
    <source>
        <dbReference type="Pfam" id="PF13439"/>
    </source>
</evidence>
<dbReference type="Gene3D" id="3.40.50.2000">
    <property type="entry name" value="Glycogen Phosphorylase B"/>
    <property type="match status" value="2"/>
</dbReference>
<evidence type="ECO:0000313" key="5">
    <source>
        <dbReference type="EMBL" id="ANI91623.1"/>
    </source>
</evidence>
<evidence type="ECO:0000256" key="1">
    <source>
        <dbReference type="ARBA" id="ARBA00022676"/>
    </source>
</evidence>
<dbReference type="RefSeq" id="WP_075844833.1">
    <property type="nucleotide sequence ID" value="NZ_CP015961.1"/>
</dbReference>
<evidence type="ECO:0000256" key="2">
    <source>
        <dbReference type="ARBA" id="ARBA00022679"/>
    </source>
</evidence>
<dbReference type="CDD" id="cd03801">
    <property type="entry name" value="GT4_PimA-like"/>
    <property type="match status" value="1"/>
</dbReference>
<dbReference type="GO" id="GO:0016757">
    <property type="term" value="F:glycosyltransferase activity"/>
    <property type="evidence" value="ECO:0007669"/>
    <property type="project" value="UniProtKB-KW"/>
</dbReference>
<organism evidence="5 6">
    <name type="scientific">Dietzia timorensis</name>
    <dbReference type="NCBI Taxonomy" id="499555"/>
    <lineage>
        <taxon>Bacteria</taxon>
        <taxon>Bacillati</taxon>
        <taxon>Actinomycetota</taxon>
        <taxon>Actinomycetes</taxon>
        <taxon>Mycobacteriales</taxon>
        <taxon>Dietziaceae</taxon>
        <taxon>Dietzia</taxon>
    </lineage>
</organism>
<dbReference type="Pfam" id="PF13439">
    <property type="entry name" value="Glyco_transf_4"/>
    <property type="match status" value="1"/>
</dbReference>
<name>A0A173LI98_9ACTN</name>
<protein>
    <submittedName>
        <fullName evidence="5">Lipopolysaccharide core biosynthesis glycosyltransferase LpsE</fullName>
    </submittedName>
</protein>
<accession>A0A173LI98</accession>
<keyword evidence="6" id="KW-1185">Reference proteome</keyword>
<dbReference type="EMBL" id="CP015961">
    <property type="protein sequence ID" value="ANI91623.1"/>
    <property type="molecule type" value="Genomic_DNA"/>
</dbReference>
<evidence type="ECO:0000313" key="6">
    <source>
        <dbReference type="Proteomes" id="UP000186104"/>
    </source>
</evidence>
<feature type="domain" description="Glycosyl transferase family 1" evidence="3">
    <location>
        <begin position="198"/>
        <end position="354"/>
    </location>
</feature>
<dbReference type="Pfam" id="PF00534">
    <property type="entry name" value="Glycos_transf_1"/>
    <property type="match status" value="1"/>
</dbReference>
<feature type="domain" description="Glycosyltransferase subfamily 4-like N-terminal" evidence="4">
    <location>
        <begin position="13"/>
        <end position="188"/>
    </location>
</feature>
<dbReference type="AlphaFoldDB" id="A0A173LI98"/>
<sequence length="376" mass="40346">MRILAVNAGAHMSGAESVLLDLLAHAGKEGWDRELLCPYGPLAEKGSALARHVEIPAMTPGSTRPGAAESRIGRIVRLATLPLRWLQSGARIRREARDADVVLVNSTMALPAIGVAFAERLYSGSTRRSRRRPRIVWLVHDTITHRKQQIAARLGGRALTLAIAVSSTTARSVESYVHDVVVRPNGVSIPPQPVTPPQNRTPVVGVLAVLTSWKGQHVAIDALTKAPGVTLEIAGSAFPGSEDYEQFLRTKVTELGLTDRVRFLGHVDKSSVFTRWDAMLSPSTSPEAGPLGVLEAMASGVPVIATNHGGSADYLRDGRGLLVAPGDSSALAHGIRHLTSDREKNESLRRVGREAAVNEHDLTSTIASMWQGISRD</sequence>
<evidence type="ECO:0000259" key="3">
    <source>
        <dbReference type="Pfam" id="PF00534"/>
    </source>
</evidence>